<organism evidence="1 2">
    <name type="scientific">Actinomadura litoris</name>
    <dbReference type="NCBI Taxonomy" id="2678616"/>
    <lineage>
        <taxon>Bacteria</taxon>
        <taxon>Bacillati</taxon>
        <taxon>Actinomycetota</taxon>
        <taxon>Actinomycetes</taxon>
        <taxon>Streptosporangiales</taxon>
        <taxon>Thermomonosporaceae</taxon>
        <taxon>Actinomadura</taxon>
    </lineage>
</organism>
<gene>
    <name evidence="1" type="ORF">GNZ18_33305</name>
</gene>
<name>A0A7K1LAJ4_9ACTN</name>
<reference evidence="1 2" key="1">
    <citation type="submission" date="2019-11" db="EMBL/GenBank/DDBJ databases">
        <authorList>
            <person name="Cao P."/>
        </authorList>
    </citation>
    <scope>NUCLEOTIDE SEQUENCE [LARGE SCALE GENOMIC DNA]</scope>
    <source>
        <strain evidence="1 2">NEAU-AAG5</strain>
    </source>
</reference>
<sequence>MKTWAARVDGEILFQITGPNAEQLARAAAEQYGGVLVYREPEKPTEQNGWQLHGPWTEAE</sequence>
<dbReference type="RefSeq" id="WP_156220605.1">
    <property type="nucleotide sequence ID" value="NZ_WOFH01000014.1"/>
</dbReference>
<comment type="caution">
    <text evidence="1">The sequence shown here is derived from an EMBL/GenBank/DDBJ whole genome shotgun (WGS) entry which is preliminary data.</text>
</comment>
<dbReference type="Proteomes" id="UP000432015">
    <property type="component" value="Unassembled WGS sequence"/>
</dbReference>
<protein>
    <submittedName>
        <fullName evidence="1">Uncharacterized protein</fullName>
    </submittedName>
</protein>
<evidence type="ECO:0000313" key="1">
    <source>
        <dbReference type="EMBL" id="MUN41434.1"/>
    </source>
</evidence>
<dbReference type="EMBL" id="WOFH01000014">
    <property type="protein sequence ID" value="MUN41434.1"/>
    <property type="molecule type" value="Genomic_DNA"/>
</dbReference>
<dbReference type="AlphaFoldDB" id="A0A7K1LAJ4"/>
<proteinExistence type="predicted"/>
<keyword evidence="2" id="KW-1185">Reference proteome</keyword>
<accession>A0A7K1LAJ4</accession>
<evidence type="ECO:0000313" key="2">
    <source>
        <dbReference type="Proteomes" id="UP000432015"/>
    </source>
</evidence>